<organism evidence="2 3">
    <name type="scientific">Malus baccata</name>
    <name type="common">Siberian crab apple</name>
    <name type="synonym">Pyrus baccata</name>
    <dbReference type="NCBI Taxonomy" id="106549"/>
    <lineage>
        <taxon>Eukaryota</taxon>
        <taxon>Viridiplantae</taxon>
        <taxon>Streptophyta</taxon>
        <taxon>Embryophyta</taxon>
        <taxon>Tracheophyta</taxon>
        <taxon>Spermatophyta</taxon>
        <taxon>Magnoliopsida</taxon>
        <taxon>eudicotyledons</taxon>
        <taxon>Gunneridae</taxon>
        <taxon>Pentapetalae</taxon>
        <taxon>rosids</taxon>
        <taxon>fabids</taxon>
        <taxon>Rosales</taxon>
        <taxon>Rosaceae</taxon>
        <taxon>Amygdaloideae</taxon>
        <taxon>Maleae</taxon>
        <taxon>Malus</taxon>
    </lineage>
</organism>
<feature type="transmembrane region" description="Helical" evidence="1">
    <location>
        <begin position="97"/>
        <end position="118"/>
    </location>
</feature>
<keyword evidence="3" id="KW-1185">Reference proteome</keyword>
<dbReference type="EMBL" id="VIEB01000446">
    <property type="protein sequence ID" value="TQD90656.1"/>
    <property type="molecule type" value="Genomic_DNA"/>
</dbReference>
<gene>
    <name evidence="2" type="ORF">C1H46_023803</name>
</gene>
<sequence length="180" mass="20200">MESEAFDAAETVTSVVLLKLLLVLFPGALLLAISFDSSSEEVLMLRFVIQAVRLVLQIMIKMAMYRIKSVVENVLFVIFIVILYPLALCCRVMRNAVALLGIVAWSCWVLYRLIALVASTELDRDASRGQEEEEGGDSDHIVPRLKECLQSWLIEFEAELRKGNYSNPAIVASRSVHLLQ</sequence>
<keyword evidence="1" id="KW-1133">Transmembrane helix</keyword>
<reference evidence="2 3" key="1">
    <citation type="journal article" date="2019" name="G3 (Bethesda)">
        <title>Sequencing of a Wild Apple (Malus baccata) Genome Unravels the Differences Between Cultivated and Wild Apple Species Regarding Disease Resistance and Cold Tolerance.</title>
        <authorList>
            <person name="Chen X."/>
        </authorList>
    </citation>
    <scope>NUCLEOTIDE SEQUENCE [LARGE SCALE GENOMIC DNA]</scope>
    <source>
        <strain evidence="3">cv. Shandingzi</strain>
        <tissue evidence="2">Leaves</tissue>
    </source>
</reference>
<accession>A0A540LW96</accession>
<keyword evidence="1" id="KW-0472">Membrane</keyword>
<feature type="transmembrane region" description="Helical" evidence="1">
    <location>
        <begin position="12"/>
        <end position="35"/>
    </location>
</feature>
<name>A0A540LW96_MALBA</name>
<evidence type="ECO:0000313" key="2">
    <source>
        <dbReference type="EMBL" id="TQD90656.1"/>
    </source>
</evidence>
<protein>
    <submittedName>
        <fullName evidence="2">Uncharacterized protein</fullName>
    </submittedName>
</protein>
<dbReference type="Proteomes" id="UP000315295">
    <property type="component" value="Unassembled WGS sequence"/>
</dbReference>
<evidence type="ECO:0000313" key="3">
    <source>
        <dbReference type="Proteomes" id="UP000315295"/>
    </source>
</evidence>
<evidence type="ECO:0000256" key="1">
    <source>
        <dbReference type="SAM" id="Phobius"/>
    </source>
</evidence>
<keyword evidence="1" id="KW-0812">Transmembrane</keyword>
<proteinExistence type="predicted"/>
<dbReference type="AlphaFoldDB" id="A0A540LW96"/>
<feature type="transmembrane region" description="Helical" evidence="1">
    <location>
        <begin position="73"/>
        <end position="90"/>
    </location>
</feature>
<comment type="caution">
    <text evidence="2">The sequence shown here is derived from an EMBL/GenBank/DDBJ whole genome shotgun (WGS) entry which is preliminary data.</text>
</comment>